<evidence type="ECO:0000256" key="4">
    <source>
        <dbReference type="ARBA" id="ARBA00023026"/>
    </source>
</evidence>
<gene>
    <name evidence="9" type="ORF">EV694_0111</name>
</gene>
<dbReference type="InterPro" id="IPR036844">
    <property type="entry name" value="Hint_dom_sf"/>
</dbReference>
<dbReference type="Pfam" id="PF04829">
    <property type="entry name" value="PT-VENN"/>
    <property type="match status" value="1"/>
</dbReference>
<evidence type="ECO:0000256" key="5">
    <source>
        <dbReference type="SAM" id="Coils"/>
    </source>
</evidence>
<dbReference type="Pfam" id="PF13332">
    <property type="entry name" value="Fil_haemagg_2"/>
    <property type="match status" value="5"/>
</dbReference>
<accession>A0A4R1G1S6</accession>
<dbReference type="Pfam" id="PF13018">
    <property type="entry name" value="ESPR"/>
    <property type="match status" value="1"/>
</dbReference>
<keyword evidence="4" id="KW-0843">Virulence</keyword>
<dbReference type="SMART" id="SM00912">
    <property type="entry name" value="Haemagg_act"/>
    <property type="match status" value="1"/>
</dbReference>
<dbReference type="Pfam" id="PF05860">
    <property type="entry name" value="TPS"/>
    <property type="match status" value="1"/>
</dbReference>
<keyword evidence="5" id="KW-0175">Coiled coil</keyword>
<dbReference type="Pfam" id="PF21726">
    <property type="entry name" value="DUF6862"/>
    <property type="match status" value="1"/>
</dbReference>
<feature type="coiled-coil region" evidence="5">
    <location>
        <begin position="2315"/>
        <end position="2345"/>
    </location>
</feature>
<protein>
    <submittedName>
        <fullName evidence="9">Filamentous hemagglutinin</fullName>
    </submittedName>
</protein>
<organism evidence="9 10">
    <name type="scientific">Volucribacter psittacicida</name>
    <dbReference type="NCBI Taxonomy" id="203482"/>
    <lineage>
        <taxon>Bacteria</taxon>
        <taxon>Pseudomonadati</taxon>
        <taxon>Pseudomonadota</taxon>
        <taxon>Gammaproteobacteria</taxon>
        <taxon>Pasteurellales</taxon>
        <taxon>Pasteurellaceae</taxon>
        <taxon>Volucribacter</taxon>
    </lineage>
</organism>
<name>A0A4R1G1S6_9PAST</name>
<keyword evidence="7" id="KW-1133">Transmembrane helix</keyword>
<dbReference type="Proteomes" id="UP000294702">
    <property type="component" value="Unassembled WGS sequence"/>
</dbReference>
<dbReference type="RefSeq" id="WP_132687765.1">
    <property type="nucleotide sequence ID" value="NZ_SMFT01000001.1"/>
</dbReference>
<evidence type="ECO:0000313" key="10">
    <source>
        <dbReference type="Proteomes" id="UP000294702"/>
    </source>
</evidence>
<feature type="region of interest" description="Disordered" evidence="6">
    <location>
        <begin position="750"/>
        <end position="769"/>
    </location>
</feature>
<dbReference type="GO" id="GO:0090729">
    <property type="term" value="F:toxin activity"/>
    <property type="evidence" value="ECO:0007669"/>
    <property type="project" value="UniProtKB-KW"/>
</dbReference>
<dbReference type="InterPro" id="IPR008638">
    <property type="entry name" value="FhaB/CdiA-like_TPS"/>
</dbReference>
<evidence type="ECO:0000313" key="9">
    <source>
        <dbReference type="EMBL" id="TCK01498.1"/>
    </source>
</evidence>
<dbReference type="InterPro" id="IPR026835">
    <property type="entry name" value="YqcG_C"/>
</dbReference>
<keyword evidence="3" id="KW-1266">Target cell cytoplasm</keyword>
<dbReference type="EMBL" id="SMFT01000001">
    <property type="protein sequence ID" value="TCK01498.1"/>
    <property type="molecule type" value="Genomic_DNA"/>
</dbReference>
<dbReference type="Pfam" id="PF07591">
    <property type="entry name" value="PT-HINT"/>
    <property type="match status" value="2"/>
</dbReference>
<dbReference type="InterPro" id="IPR024973">
    <property type="entry name" value="ESPR"/>
</dbReference>
<dbReference type="Gene3D" id="2.160.20.10">
    <property type="entry name" value="Single-stranded right-handed beta-helix, Pectin lyase-like"/>
    <property type="match status" value="1"/>
</dbReference>
<dbReference type="GO" id="GO:0003824">
    <property type="term" value="F:catalytic activity"/>
    <property type="evidence" value="ECO:0007669"/>
    <property type="project" value="UniProtKB-ARBA"/>
</dbReference>
<dbReference type="OrthoDB" id="2664633at2"/>
<dbReference type="CDD" id="cd00081">
    <property type="entry name" value="Hint"/>
    <property type="match status" value="1"/>
</dbReference>
<dbReference type="Gene3D" id="2.170.16.10">
    <property type="entry name" value="Hedgehog/Intein (Hint) domain"/>
    <property type="match status" value="1"/>
</dbReference>
<evidence type="ECO:0000256" key="3">
    <source>
        <dbReference type="ARBA" id="ARBA00022913"/>
    </source>
</evidence>
<comment type="caution">
    <text evidence="9">The sequence shown here is derived from an EMBL/GenBank/DDBJ whole genome shotgun (WGS) entry which is preliminary data.</text>
</comment>
<dbReference type="InterPro" id="IPR012334">
    <property type="entry name" value="Pectin_lyas_fold"/>
</dbReference>
<dbReference type="InterPro" id="IPR006914">
    <property type="entry name" value="VENN_dom"/>
</dbReference>
<keyword evidence="2" id="KW-0800">Toxin</keyword>
<evidence type="ECO:0000256" key="2">
    <source>
        <dbReference type="ARBA" id="ARBA00022656"/>
    </source>
</evidence>
<keyword evidence="7" id="KW-0472">Membrane</keyword>
<evidence type="ECO:0000256" key="1">
    <source>
        <dbReference type="ARBA" id="ARBA00004219"/>
    </source>
</evidence>
<reference evidence="9 10" key="1">
    <citation type="submission" date="2019-03" db="EMBL/GenBank/DDBJ databases">
        <title>Genomic Encyclopedia of Type Strains, Phase IV (KMG-IV): sequencing the most valuable type-strain genomes for metagenomic binning, comparative biology and taxonomic classification.</title>
        <authorList>
            <person name="Goeker M."/>
        </authorList>
    </citation>
    <scope>NUCLEOTIDE SEQUENCE [LARGE SCALE GENOMIC DNA]</scope>
    <source>
        <strain evidence="9 10">DSM 15534</strain>
    </source>
</reference>
<evidence type="ECO:0000256" key="6">
    <source>
        <dbReference type="SAM" id="MobiDB-lite"/>
    </source>
</evidence>
<dbReference type="InterPro" id="IPR025157">
    <property type="entry name" value="Hemagglutinin_rpt"/>
</dbReference>
<proteinExistence type="predicted"/>
<dbReference type="SUPFAM" id="SSF51294">
    <property type="entry name" value="Hedgehog/intein (Hint) domain"/>
    <property type="match status" value="1"/>
</dbReference>
<keyword evidence="10" id="KW-1185">Reference proteome</keyword>
<feature type="region of interest" description="Disordered" evidence="6">
    <location>
        <begin position="2197"/>
        <end position="2226"/>
    </location>
</feature>
<dbReference type="Pfam" id="PF14410">
    <property type="entry name" value="GH-E"/>
    <property type="match status" value="1"/>
</dbReference>
<feature type="transmembrane region" description="Helical" evidence="7">
    <location>
        <begin position="50"/>
        <end position="69"/>
    </location>
</feature>
<sequence>MNKYCYRVIFNKSLSRFVVVSELAKTGGKSNTESTKRIKKATALYVNKPLTFLSFACYLALGFVSVLPAQAEPLMIVSDPSAADHQRPIVLETANGLPQVNIQTPNEKGLSYNRYQQFDVDKKGAILNNSRKATSTQLAGMVQGNPYLAAGEAKVIVNEVNSSKPSQLKGYIEVAGKKADIVIANPSGLHCEGCGVINANRTTMTTGKVEIQDGELTGFIVEQGAVKVSGKGMDNRQSDYTDIIARHADINAGIWANKGLKVTTGQNKVSYNNQSVQIINSKNRHTAHSQPEQYYAVDIGELGGMYAGKIHLIGTEQGLGVRNFGHIGATAGDVVVDSAGNVVNQGQIQAIQEILLVGNGKIENQSQGKVIAGGKIRIQGQNNPLLAQAGLLDNSGLIQGKQNVSIKGTKGSNQQSGLILSEQGDVSWQVKETIKQVGGIAAKNKVDIKAQSLTQEREGEIQGQYIDIALSEQLFNQGVINSRISDIQEKSSTLSLPLSQTLIKAQVLTNQGTGRIFGDHIAIETQQLFNQDEISEQGEIRSPVIAARERFDIGAKEVINQSRYYTGYPEQATSLISLGGLFIGEYLDSNYHTTGKAERLVNRSGLIEAANGHWRVNYIENNNAFFRTEQQIIAEQPVNWSYIVPKGSDENHFRIAQDYMQYRTLNRGKTRNQVAYMPKLEQALQPTNGDVKSYLLPEVNQCLSGNSADCELNPKSYYFPDNPVWLAFGIQTQQRKSVGDKLLHVTLPTAPTPLIKPTEPKQDGSSRRSQLRYQQALVRYQQVLEEYQQKLPLYEQELAQYQQQITSLAPTFALYKQWVEDNSFAFEQLSREIKQHNQKLLARRGAEYTDYWVKNIDKQRIKADTVVQSQAGKISIGRDLSVESQQFINDKSQIILGGVAYLSGGDIDNIHAQGSQVSERYGNHYYSYERKRSSKTGSGRSKYRRENTSYYTGLLSQETKSITLPVAQFFENYQFNDLDAQRLPDTLAQQLLPTSSLYQLNPEPNNRPLIETDSRFTDRRQWLSGEYMFNALRYEHSHVHKRLGDGYYEQQKVAQQLHQLTGKTFNGDRRAFEEQYKQLMDNGIVFAKQFNLSVGIKLSAEQVKNLTSDIVWFELEEVRLPDGRIQQVYQPKVYVMSRRIKHQDSTEDVQSLGTLLHSGFQANDIYIDSQGTIRNTGKFIANNILLRGHNIEHQGNIIARQANLQAKERLSVQGGEIEVEDNLMLKAHHLTLSNTLATDEIKQQNYHFSRQNLDRQAKLYVKNAEGALRLNGDNIELSGIIIRNDGKQTEIRATQQLNIGSMGQQQHRRQGEAHHQQKVSEQSAVITHLQSQGDVLLQGKDIHISGSEINSQQKLVALAENQLILDSVAEYHELDEYHYVKNKGLFSSSSYESSLQTRQTEQRASKLNAQQIQLQADRVMLKNSQLSSKQDIDISAKQSIHLAADYHHYSQKEWQKYKKTGISSALTNSVAKIGFQYQRSQFDQQQHQSIAAVSQLSAKNQIRLSVEQGALTIDGAKLKAGQNAHLQAAQIDINSVYQTNQQSSQFKQKAAGFGVSVGIDPVKMFKRDYEKQANQGSATGIVGKIITTNESIMNTFNQVKSPGSPYLYANRQQQQQYQSQQTALASQIDAGGNLTLVATEKDIVATGAVLSAKQEGRLIAKRNIILDSANTSNQQQSDIKRNGIEIDLARKGQDAFGAYYDKNQGQAYSLSQQGTVLSFGGESHIIAQQGDVMVKGAQIVSEGRNRIYAGGNIQLDTAQSRYQQSQSNKGQSIGTVAISDTERFSGYNRLIDNSNQQQVSHSATTVASLNDKVEIYAGGDFNQTSAKLLSQEGVFLSAKSINMSSAYNLEDSQSHRSDLKIGQFSRIISPIIDVIQAAEQAIDNKEASDRVKAAQAMGLAAQGYTTYKTLQGVLNNKDNAVLFRAESGTGFSHAREDNYGKQRLSVGNVINGREVSLVAREGDIHGEHTLLSNRDEQGNRLANSKVILSAEKGKIHLYSGQDYSEFLGKNQSSGVEVGTAVSVGAKTGWSFYGKAGFSKGKNEYESLTQQNSRIDTESLFIQSKGDTLLTGAAAYADKAYIDVGGDLHIESQQDRIKSKSHQGGVRVHVEGGFGSAWQFSGSASLSGGNAYYEQVKEQSGLFLGDGGYHIKANNVNLVGGVISSTNTVNSELITNQITFRDIDNRSDYGAFSGSLEGSISGKQAKNTENQPSSSQSEKNGKAQSLGKTLSTGLPLGSFGHDSSVTKATLTEGRIVLNKDSAPIETSAAALGINTELSHSNRQVAEVKDIQGVLKEQKIIQASVSEIRKAVGVYGATKAQELNEQATQAQQAAEKALQQGDKHQAEQHMAQAIALQTEADKWRIGGAHRRLAEAITTGLGLVLAGKPTESIATGVASPYINQAIKQATEQYPEFNIPAHILWGAIEAELLGGQASTGAVAAGVGELGAKVISEQLYGKSASELTEQEKQEVLVLSQLAGAVAGGLSQVGQDSISLGHSAALGGEVARNAVENNYLFRHEAEELVKLMEKNAECKSQGEDCSQIGKRIAELHALYHSRSEQLAAACRAGMTNSCAKELLTVSAAYHSYDKLMNEINQPTSNYYLDVAEKYGQARHLYMEDVAKEALIKIAKEGVHGSVELIDITSKAIIGDSEAQSQLKEIGQAIKDFVQSPLENTSDEIKQQLAEADRLEAMGRTREADLKRMEVYLSTELGVISAITGIGGLAKDSIKLVAQRTNIPKTSPVSLTCSFHGDMQVKTQTGYTAIANLNVGDKVLAKNAVTGISTYQQVQAHYSNPYDYRVYIEITDSQGQTQTIISNKIHPFFAQVAMDNNTPQSAGHNYQGQIENGKWINAEHLQAGFKLLSESNRWQRVERVTIKKEPLQAYNLTVAQDHSYFVKGKDSLNEGVWVHNDCWHALPEGAKRIDDIDGYKAYQFADQNGQQVTVIQKDTNRFETLNHQITEPHFNRLHQRIDAETGRYLSTGDPVDGLYNRSYLRSETLQKIFAEYKELSNGDYLDSKGNLIKGPIDIGHAYGWEHRRLSLAAKELNLTQQQLNDYVNARPERFRLENRSINRSHKNEMPGKNNIKDILEDMNKFLAEENK</sequence>
<evidence type="ECO:0000259" key="8">
    <source>
        <dbReference type="SMART" id="SM00912"/>
    </source>
</evidence>
<feature type="domain" description="Filamentous haemagglutinin FhaB/tRNA nuclease CdiA-like TPS" evidence="8">
    <location>
        <begin position="94"/>
        <end position="214"/>
    </location>
</feature>
<evidence type="ECO:0000256" key="7">
    <source>
        <dbReference type="SAM" id="Phobius"/>
    </source>
</evidence>
<comment type="subcellular location">
    <subcellularLocation>
        <location evidence="1">Target cell</location>
        <location evidence="1">Target cell cytoplasm</location>
    </subcellularLocation>
</comment>
<dbReference type="SUPFAM" id="SSF51126">
    <property type="entry name" value="Pectin lyase-like"/>
    <property type="match status" value="1"/>
</dbReference>
<dbReference type="InterPro" id="IPR011050">
    <property type="entry name" value="Pectin_lyase_fold/virulence"/>
</dbReference>
<dbReference type="InterPro" id="IPR049271">
    <property type="entry name" value="DUF6862"/>
</dbReference>
<dbReference type="NCBIfam" id="TIGR01901">
    <property type="entry name" value="adhes_NPXG"/>
    <property type="match status" value="1"/>
</dbReference>
<keyword evidence="7" id="KW-0812">Transmembrane</keyword>
<feature type="coiled-coil region" evidence="5">
    <location>
        <begin position="770"/>
        <end position="804"/>
    </location>
</feature>